<evidence type="ECO:0000313" key="2">
    <source>
        <dbReference type="EMBL" id="KDQ19737.1"/>
    </source>
</evidence>
<dbReference type="Proteomes" id="UP000027195">
    <property type="component" value="Unassembled WGS sequence"/>
</dbReference>
<name>A0A067N6I1_BOTB1</name>
<dbReference type="InParanoid" id="A0A067N6I1"/>
<keyword evidence="3" id="KW-1185">Reference proteome</keyword>
<dbReference type="HOGENOM" id="CLU_2120708_0_0_1"/>
<dbReference type="EMBL" id="KL198018">
    <property type="protein sequence ID" value="KDQ19737.1"/>
    <property type="molecule type" value="Genomic_DNA"/>
</dbReference>
<sequence length="114" mass="13065">MACLLRRRIRTCTSPPTRTLPRSPICMLQGLLYLYSMIWKLHTITNGSVFKNLFSPTQLVPSWGKKLAAGRYQDNKYNKASSNRKQEKPTECKVIQREIEKEGNRSGAEGEGYQ</sequence>
<gene>
    <name evidence="2" type="ORF">BOTBODRAFT_375554</name>
</gene>
<evidence type="ECO:0000256" key="1">
    <source>
        <dbReference type="SAM" id="MobiDB-lite"/>
    </source>
</evidence>
<feature type="compositionally biased region" description="Basic and acidic residues" evidence="1">
    <location>
        <begin position="84"/>
        <end position="104"/>
    </location>
</feature>
<evidence type="ECO:0000313" key="3">
    <source>
        <dbReference type="Proteomes" id="UP000027195"/>
    </source>
</evidence>
<protein>
    <submittedName>
        <fullName evidence="2">Uncharacterized protein</fullName>
    </submittedName>
</protein>
<organism evidence="2 3">
    <name type="scientific">Botryobasidium botryosum (strain FD-172 SS1)</name>
    <dbReference type="NCBI Taxonomy" id="930990"/>
    <lineage>
        <taxon>Eukaryota</taxon>
        <taxon>Fungi</taxon>
        <taxon>Dikarya</taxon>
        <taxon>Basidiomycota</taxon>
        <taxon>Agaricomycotina</taxon>
        <taxon>Agaricomycetes</taxon>
        <taxon>Cantharellales</taxon>
        <taxon>Botryobasidiaceae</taxon>
        <taxon>Botryobasidium</taxon>
    </lineage>
</organism>
<feature type="region of interest" description="Disordered" evidence="1">
    <location>
        <begin position="74"/>
        <end position="114"/>
    </location>
</feature>
<reference evidence="3" key="1">
    <citation type="journal article" date="2014" name="Proc. Natl. Acad. Sci. U.S.A.">
        <title>Extensive sampling of basidiomycete genomes demonstrates inadequacy of the white-rot/brown-rot paradigm for wood decay fungi.</title>
        <authorList>
            <person name="Riley R."/>
            <person name="Salamov A.A."/>
            <person name="Brown D.W."/>
            <person name="Nagy L.G."/>
            <person name="Floudas D."/>
            <person name="Held B.W."/>
            <person name="Levasseur A."/>
            <person name="Lombard V."/>
            <person name="Morin E."/>
            <person name="Otillar R."/>
            <person name="Lindquist E.A."/>
            <person name="Sun H."/>
            <person name="LaButti K.M."/>
            <person name="Schmutz J."/>
            <person name="Jabbour D."/>
            <person name="Luo H."/>
            <person name="Baker S.E."/>
            <person name="Pisabarro A.G."/>
            <person name="Walton J.D."/>
            <person name="Blanchette R.A."/>
            <person name="Henrissat B."/>
            <person name="Martin F."/>
            <person name="Cullen D."/>
            <person name="Hibbett D.S."/>
            <person name="Grigoriev I.V."/>
        </authorList>
    </citation>
    <scope>NUCLEOTIDE SEQUENCE [LARGE SCALE GENOMIC DNA]</scope>
    <source>
        <strain evidence="3">FD-172 SS1</strain>
    </source>
</reference>
<accession>A0A067N6I1</accession>
<proteinExistence type="predicted"/>
<dbReference type="AlphaFoldDB" id="A0A067N6I1"/>